<protein>
    <recommendedName>
        <fullName evidence="10">Sulfide:quinone oxidoreductase, mitochondrial</fullName>
    </recommendedName>
</protein>
<evidence type="ECO:0000256" key="2">
    <source>
        <dbReference type="ARBA" id="ARBA00004173"/>
    </source>
</evidence>
<dbReference type="InterPro" id="IPR015904">
    <property type="entry name" value="Sulphide_quinone_reductase"/>
</dbReference>
<feature type="compositionally biased region" description="Low complexity" evidence="11">
    <location>
        <begin position="26"/>
        <end position="43"/>
    </location>
</feature>
<dbReference type="FunFam" id="3.50.50.60:FF:000034">
    <property type="entry name" value="sulfide:quinone oxidoreductase, mitochondrial"/>
    <property type="match status" value="1"/>
</dbReference>
<dbReference type="SUPFAM" id="SSF51905">
    <property type="entry name" value="FAD/NAD(P)-binding domain"/>
    <property type="match status" value="2"/>
</dbReference>
<feature type="region of interest" description="Disordered" evidence="11">
    <location>
        <begin position="477"/>
        <end position="528"/>
    </location>
</feature>
<keyword evidence="13" id="KW-1185">Reference proteome</keyword>
<keyword evidence="3" id="KW-0285">Flavoprotein</keyword>
<dbReference type="OrthoDB" id="5376590at2759"/>
<dbReference type="GeneID" id="37014933"/>
<proteinExistence type="inferred from homology"/>
<organism evidence="12 13">
    <name type="scientific">Pseudomicrostroma glucosiphilum</name>
    <dbReference type="NCBI Taxonomy" id="1684307"/>
    <lineage>
        <taxon>Eukaryota</taxon>
        <taxon>Fungi</taxon>
        <taxon>Dikarya</taxon>
        <taxon>Basidiomycota</taxon>
        <taxon>Ustilaginomycotina</taxon>
        <taxon>Exobasidiomycetes</taxon>
        <taxon>Microstromatales</taxon>
        <taxon>Microstromatales incertae sedis</taxon>
        <taxon>Pseudomicrostroma</taxon>
    </lineage>
</organism>
<evidence type="ECO:0000313" key="12">
    <source>
        <dbReference type="EMBL" id="PWN18563.1"/>
    </source>
</evidence>
<keyword evidence="5" id="KW-0274">FAD</keyword>
<evidence type="ECO:0000256" key="8">
    <source>
        <dbReference type="ARBA" id="ARBA00023128"/>
    </source>
</evidence>
<dbReference type="Pfam" id="PF12824">
    <property type="entry name" value="MRP-L20"/>
    <property type="match status" value="1"/>
</dbReference>
<dbReference type="STRING" id="1684307.A0A316U2B0"/>
<reference evidence="12 13" key="1">
    <citation type="journal article" date="2018" name="Mol. Biol. Evol.">
        <title>Broad Genomic Sampling Reveals a Smut Pathogenic Ancestry of the Fungal Clade Ustilaginomycotina.</title>
        <authorList>
            <person name="Kijpornyongpan T."/>
            <person name="Mondo S.J."/>
            <person name="Barry K."/>
            <person name="Sandor L."/>
            <person name="Lee J."/>
            <person name="Lipzen A."/>
            <person name="Pangilinan J."/>
            <person name="LaButti K."/>
            <person name="Hainaut M."/>
            <person name="Henrissat B."/>
            <person name="Grigoriev I.V."/>
            <person name="Spatafora J.W."/>
            <person name="Aime M.C."/>
        </authorList>
    </citation>
    <scope>NUCLEOTIDE SEQUENCE [LARGE SCALE GENOMIC DNA]</scope>
    <source>
        <strain evidence="12 13">MCA 4718</strain>
    </source>
</reference>
<dbReference type="EMBL" id="KZ819335">
    <property type="protein sequence ID" value="PWN18563.1"/>
    <property type="molecule type" value="Genomic_DNA"/>
</dbReference>
<comment type="subcellular location">
    <subcellularLocation>
        <location evidence="2">Mitochondrion</location>
    </subcellularLocation>
</comment>
<accession>A0A316U2B0</accession>
<dbReference type="Proteomes" id="UP000245942">
    <property type="component" value="Unassembled WGS sequence"/>
</dbReference>
<evidence type="ECO:0000256" key="5">
    <source>
        <dbReference type="ARBA" id="ARBA00022827"/>
    </source>
</evidence>
<dbReference type="PANTHER" id="PTHR10632">
    <property type="entry name" value="SULFIDE:QUINONE OXIDOREDUCTASE"/>
    <property type="match status" value="1"/>
</dbReference>
<comment type="similarity">
    <text evidence="9">Belongs to the SQRD family.</text>
</comment>
<evidence type="ECO:0000256" key="6">
    <source>
        <dbReference type="ARBA" id="ARBA00022946"/>
    </source>
</evidence>
<dbReference type="GO" id="GO:0048038">
    <property type="term" value="F:quinone binding"/>
    <property type="evidence" value="ECO:0007669"/>
    <property type="project" value="UniProtKB-KW"/>
</dbReference>
<dbReference type="GO" id="GO:0071949">
    <property type="term" value="F:FAD binding"/>
    <property type="evidence" value="ECO:0007669"/>
    <property type="project" value="TreeGrafter"/>
</dbReference>
<gene>
    <name evidence="12" type="ORF">BCV69DRAFT_284868</name>
</gene>
<feature type="compositionally biased region" description="Basic and acidic residues" evidence="11">
    <location>
        <begin position="499"/>
        <end position="517"/>
    </location>
</feature>
<evidence type="ECO:0000256" key="3">
    <source>
        <dbReference type="ARBA" id="ARBA00022630"/>
    </source>
</evidence>
<evidence type="ECO:0000256" key="1">
    <source>
        <dbReference type="ARBA" id="ARBA00001974"/>
    </source>
</evidence>
<dbReference type="GO" id="GO:0005739">
    <property type="term" value="C:mitochondrion"/>
    <property type="evidence" value="ECO:0007669"/>
    <property type="project" value="UniProtKB-SubCell"/>
</dbReference>
<feature type="region of interest" description="Disordered" evidence="11">
    <location>
        <begin position="556"/>
        <end position="583"/>
    </location>
</feature>
<evidence type="ECO:0000256" key="10">
    <source>
        <dbReference type="ARBA" id="ARBA00070160"/>
    </source>
</evidence>
<evidence type="ECO:0000256" key="4">
    <source>
        <dbReference type="ARBA" id="ARBA00022719"/>
    </source>
</evidence>
<dbReference type="RefSeq" id="XP_025345723.1">
    <property type="nucleotide sequence ID" value="XM_025493199.1"/>
</dbReference>
<dbReference type="GO" id="GO:0070224">
    <property type="term" value="F:sulfide:quinone oxidoreductase activity"/>
    <property type="evidence" value="ECO:0007669"/>
    <property type="project" value="TreeGrafter"/>
</dbReference>
<keyword evidence="4" id="KW-0874">Quinone</keyword>
<comment type="cofactor">
    <cofactor evidence="1">
        <name>FAD</name>
        <dbReference type="ChEBI" id="CHEBI:57692"/>
    </cofactor>
</comment>
<dbReference type="InterPro" id="IPR036188">
    <property type="entry name" value="FAD/NAD-bd_sf"/>
</dbReference>
<sequence>MIISSATTTTARRSLASASRLGALAGPSRSLATPVSSSSSALAGGSGSSQHRVLIVGGGAAGQAVSHQLARTGAFPEHEDIAIIDPKSTHDYQPGWTLVGAGLKTKEELRRNMGDLAGNGDGLKLYQDSVESFDPENNSIKTRDGRTISYEHLVVVPGLAHFPERISGLPEALADPASKVGSIYDYDSCDRVWEYIQDHKSGPAIFTQPPQPHKCAGAPQKIMWLAWNHWKDQGVRDSIPISFATALPAMFSVPKYSAVLDDLRKERDVEGLFGHNLTSIEGSTATFTTTSGEKVTRPFNFLHATPPQGPRAFVKDSPLADATSGFVSVDQSTTQHTKYPNVWSIGDSSSLPTSKTAAAITAQAPVLVANLIRSALNIKDGEAASYDGYTSCPLLTEYGKVLLAEFKYGAQVKETFGQLFGFDQGKPSRAFYHLKKDFFPWVYYNSMVKGTWAGPKGFSMGGGLGAVAPKPTARSFSSSAFSSSSHSGSRRAFSTTPRQQRDTPVRRARDPLDKDPTAMRYPLPSGETLIVRRAPATGSSPGGNLLQPALHEVASASAQGSGSVLPPPLSPRSSHPLRKSQLSPQQISQIQSLRSSSPLSNTPRKLARQFGCSELFVRIVAPVDRVTKQFRENQEQVRRQGEGVERAVVRAERRARRELW</sequence>
<feature type="compositionally biased region" description="Low complexity" evidence="11">
    <location>
        <begin position="477"/>
        <end position="494"/>
    </location>
</feature>
<dbReference type="GO" id="GO:0070221">
    <property type="term" value="P:sulfide oxidation, using sulfide:quinone oxidoreductase"/>
    <property type="evidence" value="ECO:0007669"/>
    <property type="project" value="TreeGrafter"/>
</dbReference>
<evidence type="ECO:0000256" key="11">
    <source>
        <dbReference type="SAM" id="MobiDB-lite"/>
    </source>
</evidence>
<evidence type="ECO:0000256" key="9">
    <source>
        <dbReference type="ARBA" id="ARBA00060891"/>
    </source>
</evidence>
<name>A0A316U2B0_9BASI</name>
<dbReference type="PANTHER" id="PTHR10632:SF2">
    <property type="entry name" value="SULFIDE:QUINONE OXIDOREDUCTASE, MITOCHONDRIAL"/>
    <property type="match status" value="1"/>
</dbReference>
<keyword evidence="6" id="KW-0809">Transit peptide</keyword>
<feature type="region of interest" description="Disordered" evidence="11">
    <location>
        <begin position="26"/>
        <end position="46"/>
    </location>
</feature>
<keyword evidence="7" id="KW-0560">Oxidoreductase</keyword>
<dbReference type="AlphaFoldDB" id="A0A316U2B0"/>
<evidence type="ECO:0000256" key="7">
    <source>
        <dbReference type="ARBA" id="ARBA00023002"/>
    </source>
</evidence>
<dbReference type="Gene3D" id="3.50.50.60">
    <property type="entry name" value="FAD/NAD(P)-binding domain"/>
    <property type="match status" value="2"/>
</dbReference>
<keyword evidence="8" id="KW-0496">Mitochondrion</keyword>
<evidence type="ECO:0000313" key="13">
    <source>
        <dbReference type="Proteomes" id="UP000245942"/>
    </source>
</evidence>